<sequence length="392" mass="42722">MTHEKYAPLFQPYTLNNGVEIKNRLVVAPMTHWASNEDGTLSDAERTFIGNRAQDFGMFIMAATLVSPEGKAFAGEPGAFAETQLAGLTEAANIIKKQGAKPVLQLHHGGYQAVDELIGGADKVAPSDVPPGVSSTGTPTTAARAMTEEEIANVIQAFGFATDLAIRAGFDGVEIHGANGYLLQQFVSGHFNRRSDQWGGSIENRLRFPMAVVDAVCAAKAKHARDDFIVGYRFSPEEPQEDGITMADTFALIDALKQKPLQYLHASLWDFYKKARRGADTVRSRLDLIHERLGGALPLIGVGNLFTADDALNALNTGWAEFLAFGKTVLINPNFATLIKEGREAEIQTEIDLDRPDRYGYSDYLWNLQPLGLDFLPPVKGKSADWKPLDAG</sequence>
<gene>
    <name evidence="3" type="ORF">BG910_08020</name>
</gene>
<dbReference type="AlphaFoldDB" id="A0A220S2I6"/>
<organism evidence="3 4">
    <name type="scientific">Neisseria chenwenguii</name>
    <dbReference type="NCBI Taxonomy" id="1853278"/>
    <lineage>
        <taxon>Bacteria</taxon>
        <taxon>Pseudomonadati</taxon>
        <taxon>Pseudomonadota</taxon>
        <taxon>Betaproteobacteria</taxon>
        <taxon>Neisseriales</taxon>
        <taxon>Neisseriaceae</taxon>
        <taxon>Neisseria</taxon>
    </lineage>
</organism>
<dbReference type="Gene3D" id="3.20.20.70">
    <property type="entry name" value="Aldolase class I"/>
    <property type="match status" value="1"/>
</dbReference>
<protein>
    <submittedName>
        <fullName evidence="3">NADH-dependent flavin oxidoreductase</fullName>
    </submittedName>
</protein>
<evidence type="ECO:0000256" key="2">
    <source>
        <dbReference type="ARBA" id="ARBA00023002"/>
    </source>
</evidence>
<proteinExistence type="predicted"/>
<keyword evidence="1" id="KW-0285">Flavoprotein</keyword>
<keyword evidence="4" id="KW-1185">Reference proteome</keyword>
<name>A0A220S2I6_9NEIS</name>
<dbReference type="GO" id="GO:0010181">
    <property type="term" value="F:FMN binding"/>
    <property type="evidence" value="ECO:0007669"/>
    <property type="project" value="InterPro"/>
</dbReference>
<dbReference type="OrthoDB" id="8985337at2"/>
<evidence type="ECO:0000256" key="1">
    <source>
        <dbReference type="ARBA" id="ARBA00022630"/>
    </source>
</evidence>
<dbReference type="InterPro" id="IPR001155">
    <property type="entry name" value="OxRdtase_FMN_N"/>
</dbReference>
<dbReference type="PANTHER" id="PTHR43656:SF2">
    <property type="entry name" value="BINDING OXIDOREDUCTASE, PUTATIVE (AFU_ORTHOLOGUE AFUA_2G08260)-RELATED"/>
    <property type="match status" value="1"/>
</dbReference>
<dbReference type="SUPFAM" id="SSF51395">
    <property type="entry name" value="FMN-linked oxidoreductases"/>
    <property type="match status" value="1"/>
</dbReference>
<dbReference type="InterPro" id="IPR051799">
    <property type="entry name" value="NADH_flavin_oxidoreductase"/>
</dbReference>
<dbReference type="Proteomes" id="UP000198238">
    <property type="component" value="Chromosome"/>
</dbReference>
<evidence type="ECO:0000313" key="4">
    <source>
        <dbReference type="Proteomes" id="UP000198238"/>
    </source>
</evidence>
<dbReference type="InterPro" id="IPR013785">
    <property type="entry name" value="Aldolase_TIM"/>
</dbReference>
<accession>A0A220S2I6</accession>
<dbReference type="Pfam" id="PF00724">
    <property type="entry name" value="Oxidored_FMN"/>
    <property type="match status" value="1"/>
</dbReference>
<dbReference type="KEGG" id="nei:BG910_08020"/>
<dbReference type="CDD" id="cd04735">
    <property type="entry name" value="OYE_like_4_FMN"/>
    <property type="match status" value="1"/>
</dbReference>
<dbReference type="RefSeq" id="WP_089036384.1">
    <property type="nucleotide sequence ID" value="NZ_CP022278.1"/>
</dbReference>
<reference evidence="3 4" key="1">
    <citation type="submission" date="2017-06" db="EMBL/GenBank/DDBJ databases">
        <title>Neisseria chenwenguii sp. nov., isolated from the intestinal contents of Tibetan Plateau Pika in Yushu, Qinghai Province, China.</title>
        <authorList>
            <person name="Zhang G."/>
        </authorList>
    </citation>
    <scope>NUCLEOTIDE SEQUENCE [LARGE SCALE GENOMIC DNA]</scope>
    <source>
        <strain evidence="3 4">10023</strain>
    </source>
</reference>
<dbReference type="GO" id="GO:0016491">
    <property type="term" value="F:oxidoreductase activity"/>
    <property type="evidence" value="ECO:0007669"/>
    <property type="project" value="UniProtKB-KW"/>
</dbReference>
<dbReference type="EMBL" id="CP022278">
    <property type="protein sequence ID" value="ASK27689.1"/>
    <property type="molecule type" value="Genomic_DNA"/>
</dbReference>
<keyword evidence="2" id="KW-0560">Oxidoreductase</keyword>
<dbReference type="PANTHER" id="PTHR43656">
    <property type="entry name" value="BINDING OXIDOREDUCTASE, PUTATIVE (AFU_ORTHOLOGUE AFUA_2G08260)-RELATED"/>
    <property type="match status" value="1"/>
</dbReference>
<evidence type="ECO:0000313" key="3">
    <source>
        <dbReference type="EMBL" id="ASK27689.1"/>
    </source>
</evidence>